<dbReference type="EMBL" id="QKWP01000047">
    <property type="protein sequence ID" value="RIB29080.1"/>
    <property type="molecule type" value="Genomic_DNA"/>
</dbReference>
<dbReference type="AlphaFoldDB" id="A0A397W2W5"/>
<protein>
    <submittedName>
        <fullName evidence="1">Uncharacterized protein</fullName>
    </submittedName>
</protein>
<proteinExistence type="predicted"/>
<organism evidence="1 2">
    <name type="scientific">Gigaspora rosea</name>
    <dbReference type="NCBI Taxonomy" id="44941"/>
    <lineage>
        <taxon>Eukaryota</taxon>
        <taxon>Fungi</taxon>
        <taxon>Fungi incertae sedis</taxon>
        <taxon>Mucoromycota</taxon>
        <taxon>Glomeromycotina</taxon>
        <taxon>Glomeromycetes</taxon>
        <taxon>Diversisporales</taxon>
        <taxon>Gigasporaceae</taxon>
        <taxon>Gigaspora</taxon>
    </lineage>
</organism>
<dbReference type="Proteomes" id="UP000266673">
    <property type="component" value="Unassembled WGS sequence"/>
</dbReference>
<sequence>MAFQICYGAITKEDVNKKSKNILTLKYQEKDYFIMGGNENILVNLIIEL</sequence>
<keyword evidence="2" id="KW-1185">Reference proteome</keyword>
<reference evidence="1 2" key="1">
    <citation type="submission" date="2018-06" db="EMBL/GenBank/DDBJ databases">
        <title>Comparative genomics reveals the genomic features of Rhizophagus irregularis, R. cerebriforme, R. diaphanum and Gigaspora rosea, and their symbiotic lifestyle signature.</title>
        <authorList>
            <person name="Morin E."/>
            <person name="San Clemente H."/>
            <person name="Chen E.C.H."/>
            <person name="De La Providencia I."/>
            <person name="Hainaut M."/>
            <person name="Kuo A."/>
            <person name="Kohler A."/>
            <person name="Murat C."/>
            <person name="Tang N."/>
            <person name="Roy S."/>
            <person name="Loubradou J."/>
            <person name="Henrissat B."/>
            <person name="Grigoriev I.V."/>
            <person name="Corradi N."/>
            <person name="Roux C."/>
            <person name="Martin F.M."/>
        </authorList>
    </citation>
    <scope>NUCLEOTIDE SEQUENCE [LARGE SCALE GENOMIC DNA]</scope>
    <source>
        <strain evidence="1 2">DAOM 194757</strain>
    </source>
</reference>
<comment type="caution">
    <text evidence="1">The sequence shown here is derived from an EMBL/GenBank/DDBJ whole genome shotgun (WGS) entry which is preliminary data.</text>
</comment>
<accession>A0A397W2W5</accession>
<evidence type="ECO:0000313" key="1">
    <source>
        <dbReference type="EMBL" id="RIB29080.1"/>
    </source>
</evidence>
<evidence type="ECO:0000313" key="2">
    <source>
        <dbReference type="Proteomes" id="UP000266673"/>
    </source>
</evidence>
<name>A0A397W2W5_9GLOM</name>
<gene>
    <name evidence="1" type="ORF">C2G38_2156319</name>
</gene>